<keyword evidence="3" id="KW-0165">Cleavage on pair of basic residues</keyword>
<organism evidence="9 10">
    <name type="scientific">Pseudolycoriella hygida</name>
    <dbReference type="NCBI Taxonomy" id="35572"/>
    <lineage>
        <taxon>Eukaryota</taxon>
        <taxon>Metazoa</taxon>
        <taxon>Ecdysozoa</taxon>
        <taxon>Arthropoda</taxon>
        <taxon>Hexapoda</taxon>
        <taxon>Insecta</taxon>
        <taxon>Pterygota</taxon>
        <taxon>Neoptera</taxon>
        <taxon>Endopterygota</taxon>
        <taxon>Diptera</taxon>
        <taxon>Nematocera</taxon>
        <taxon>Sciaroidea</taxon>
        <taxon>Sciaridae</taxon>
        <taxon>Pseudolycoriella</taxon>
    </lineage>
</organism>
<evidence type="ECO:0000256" key="4">
    <source>
        <dbReference type="ARBA" id="ARBA00022729"/>
    </source>
</evidence>
<evidence type="ECO:0000259" key="8">
    <source>
        <dbReference type="SMART" id="SM00078"/>
    </source>
</evidence>
<name>A0A9Q0MR78_9DIPT</name>
<dbReference type="SUPFAM" id="SSF56994">
    <property type="entry name" value="Insulin-like"/>
    <property type="match status" value="1"/>
</dbReference>
<dbReference type="Gene3D" id="1.10.100.10">
    <property type="entry name" value="Insulin-like"/>
    <property type="match status" value="1"/>
</dbReference>
<keyword evidence="5" id="KW-1015">Disulfide bond</keyword>
<dbReference type="SMART" id="SM00078">
    <property type="entry name" value="IlGF"/>
    <property type="match status" value="1"/>
</dbReference>
<dbReference type="AlphaFoldDB" id="A0A9Q0MR78"/>
<feature type="chain" id="PRO_5040515669" description="Insulin-like domain-containing protein" evidence="7">
    <location>
        <begin position="24"/>
        <end position="128"/>
    </location>
</feature>
<comment type="subunit">
    <text evidence="2">Heterodimer of a B chain and an A chain linked by two disulfide bonds.</text>
</comment>
<comment type="similarity">
    <text evidence="1 6">Belongs to the insulin family.</text>
</comment>
<proteinExistence type="inferred from homology"/>
<evidence type="ECO:0000256" key="5">
    <source>
        <dbReference type="ARBA" id="ARBA00023157"/>
    </source>
</evidence>
<keyword evidence="6" id="KW-0964">Secreted</keyword>
<dbReference type="PANTHER" id="PTHR13647">
    <property type="entry name" value="INSULIN-LIKE PEPTIDE 2-RELATED"/>
    <property type="match status" value="1"/>
</dbReference>
<evidence type="ECO:0000313" key="9">
    <source>
        <dbReference type="EMBL" id="KAJ6636174.1"/>
    </source>
</evidence>
<dbReference type="GO" id="GO:0005576">
    <property type="term" value="C:extracellular region"/>
    <property type="evidence" value="ECO:0007669"/>
    <property type="project" value="UniProtKB-SubCell"/>
</dbReference>
<evidence type="ECO:0000256" key="3">
    <source>
        <dbReference type="ARBA" id="ARBA00022685"/>
    </source>
</evidence>
<evidence type="ECO:0000256" key="6">
    <source>
        <dbReference type="RuleBase" id="RU000406"/>
    </source>
</evidence>
<reference evidence="9" key="1">
    <citation type="submission" date="2022-07" db="EMBL/GenBank/DDBJ databases">
        <authorList>
            <person name="Trinca V."/>
            <person name="Uliana J.V.C."/>
            <person name="Torres T.T."/>
            <person name="Ward R.J."/>
            <person name="Monesi N."/>
        </authorList>
    </citation>
    <scope>NUCLEOTIDE SEQUENCE</scope>
    <source>
        <strain evidence="9">HSMRA1968</strain>
        <tissue evidence="9">Whole embryos</tissue>
    </source>
</reference>
<evidence type="ECO:0000313" key="10">
    <source>
        <dbReference type="Proteomes" id="UP001151699"/>
    </source>
</evidence>
<feature type="domain" description="Insulin-like" evidence="8">
    <location>
        <begin position="28"/>
        <end position="125"/>
    </location>
</feature>
<protein>
    <recommendedName>
        <fullName evidence="8">Insulin-like domain-containing protein</fullName>
    </recommendedName>
</protein>
<feature type="signal peptide" evidence="7">
    <location>
        <begin position="1"/>
        <end position="23"/>
    </location>
</feature>
<evidence type="ECO:0000256" key="7">
    <source>
        <dbReference type="SAM" id="SignalP"/>
    </source>
</evidence>
<dbReference type="EMBL" id="WJQU01000004">
    <property type="protein sequence ID" value="KAJ6636174.1"/>
    <property type="molecule type" value="Genomic_DNA"/>
</dbReference>
<dbReference type="InterPro" id="IPR016179">
    <property type="entry name" value="Insulin-like"/>
</dbReference>
<accession>A0A9Q0MR78</accession>
<comment type="subcellular location">
    <subcellularLocation>
        <location evidence="6">Secreted</location>
    </subcellularLocation>
</comment>
<dbReference type="PRINTS" id="PR00276">
    <property type="entry name" value="INSULINFAMLY"/>
</dbReference>
<dbReference type="OrthoDB" id="10019596at2759"/>
<evidence type="ECO:0000256" key="1">
    <source>
        <dbReference type="ARBA" id="ARBA00009034"/>
    </source>
</evidence>
<dbReference type="InterPro" id="IPR022352">
    <property type="entry name" value="Ins/IGF/rlx"/>
</dbReference>
<comment type="caution">
    <text evidence="9">The sequence shown here is derived from an EMBL/GenBank/DDBJ whole genome shotgun (WGS) entry which is preliminary data.</text>
</comment>
<keyword evidence="10" id="KW-1185">Reference proteome</keyword>
<dbReference type="Proteomes" id="UP001151699">
    <property type="component" value="Chromosome C"/>
</dbReference>
<keyword evidence="4 7" id="KW-0732">Signal</keyword>
<dbReference type="Pfam" id="PF00049">
    <property type="entry name" value="Insulin"/>
    <property type="match status" value="1"/>
</dbReference>
<dbReference type="GO" id="GO:0005179">
    <property type="term" value="F:hormone activity"/>
    <property type="evidence" value="ECO:0007669"/>
    <property type="project" value="InterPro"/>
</dbReference>
<gene>
    <name evidence="9" type="ORF">Bhyg_14762</name>
</gene>
<sequence length="128" mass="14722">MASPKAMILQMVLLLQIIILIDANDRRQKFCGKILTEQLHRICDGRYAIRSSLDKRTHSSEETEYKTDDTTHPSYAYQSIPFAYSYGSISPLSPRVRRDWPSLRRGVVFECCINSCTESTLSQYCGFM</sequence>
<dbReference type="InterPro" id="IPR022353">
    <property type="entry name" value="Insulin_CS"/>
</dbReference>
<dbReference type="InterPro" id="IPR036438">
    <property type="entry name" value="Insulin-like_sf"/>
</dbReference>
<dbReference type="PANTHER" id="PTHR13647:SF4">
    <property type="entry name" value="INSULIN-LIKE PEPTIDE 1-RELATED"/>
    <property type="match status" value="1"/>
</dbReference>
<evidence type="ECO:0000256" key="2">
    <source>
        <dbReference type="ARBA" id="ARBA00011207"/>
    </source>
</evidence>
<dbReference type="PROSITE" id="PS00262">
    <property type="entry name" value="INSULIN"/>
    <property type="match status" value="1"/>
</dbReference>